<reference evidence="17" key="1">
    <citation type="submission" date="2022-11" db="EMBL/GenBank/DDBJ databases">
        <authorList>
            <person name="Hyden B.L."/>
            <person name="Feng K."/>
            <person name="Yates T."/>
            <person name="Jawdy S."/>
            <person name="Smart L.B."/>
            <person name="Muchero W."/>
        </authorList>
    </citation>
    <scope>NUCLEOTIDE SEQUENCE</scope>
    <source>
        <tissue evidence="17">Shoot tip</tissue>
    </source>
</reference>
<keyword evidence="4" id="KW-0597">Phosphoprotein</keyword>
<dbReference type="GO" id="GO:0016607">
    <property type="term" value="C:nuclear speck"/>
    <property type="evidence" value="ECO:0007669"/>
    <property type="project" value="UniProtKB-SubCell"/>
</dbReference>
<dbReference type="PROSITE" id="PS50020">
    <property type="entry name" value="WW_DOMAIN_2"/>
    <property type="match status" value="2"/>
</dbReference>
<organism evidence="17 18">
    <name type="scientific">Salix purpurea</name>
    <name type="common">Purple osier willow</name>
    <dbReference type="NCBI Taxonomy" id="77065"/>
    <lineage>
        <taxon>Eukaryota</taxon>
        <taxon>Viridiplantae</taxon>
        <taxon>Streptophyta</taxon>
        <taxon>Embryophyta</taxon>
        <taxon>Tracheophyta</taxon>
        <taxon>Spermatophyta</taxon>
        <taxon>Magnoliopsida</taxon>
        <taxon>eudicotyledons</taxon>
        <taxon>Gunneridae</taxon>
        <taxon>Pentapetalae</taxon>
        <taxon>rosids</taxon>
        <taxon>fabids</taxon>
        <taxon>Malpighiales</taxon>
        <taxon>Salicaceae</taxon>
        <taxon>Saliceae</taxon>
        <taxon>Salix</taxon>
    </lineage>
</organism>
<dbReference type="GO" id="GO:0005737">
    <property type="term" value="C:cytoplasm"/>
    <property type="evidence" value="ECO:0007669"/>
    <property type="project" value="TreeGrafter"/>
</dbReference>
<keyword evidence="5" id="KW-0399">Innate immunity</keyword>
<dbReference type="PANTHER" id="PTHR21737:SF3">
    <property type="entry name" value="POLYGLUTAMINE-BINDING PROTEIN 1"/>
    <property type="match status" value="1"/>
</dbReference>
<keyword evidence="12" id="KW-0539">Nucleus</keyword>
<dbReference type="SMART" id="SM00456">
    <property type="entry name" value="WW"/>
    <property type="match status" value="2"/>
</dbReference>
<evidence type="ECO:0000256" key="2">
    <source>
        <dbReference type="ARBA" id="ARBA00004463"/>
    </source>
</evidence>
<evidence type="ECO:0000259" key="16">
    <source>
        <dbReference type="PROSITE" id="PS50020"/>
    </source>
</evidence>
<dbReference type="SUPFAM" id="SSF51045">
    <property type="entry name" value="WW domain"/>
    <property type="match status" value="2"/>
</dbReference>
<dbReference type="PROSITE" id="PS01159">
    <property type="entry name" value="WW_DOMAIN_1"/>
    <property type="match status" value="2"/>
</dbReference>
<accession>A0A9Q0Q5B2</accession>
<evidence type="ECO:0000256" key="12">
    <source>
        <dbReference type="ARBA" id="ARBA00023242"/>
    </source>
</evidence>
<dbReference type="InterPro" id="IPR036020">
    <property type="entry name" value="WW_dom_sf"/>
</dbReference>
<evidence type="ECO:0000256" key="6">
    <source>
        <dbReference type="ARBA" id="ARBA00022664"/>
    </source>
</evidence>
<dbReference type="PANTHER" id="PTHR21737">
    <property type="entry name" value="POLYGLUTAMINE BINDING PROTEIN 1/MARVEL MEMBRANE-ASSOCIATING DOMAIN CONTAINING 3"/>
    <property type="match status" value="1"/>
</dbReference>
<keyword evidence="18" id="KW-1185">Reference proteome</keyword>
<dbReference type="InterPro" id="IPR001202">
    <property type="entry name" value="WW_dom"/>
</dbReference>
<keyword evidence="7" id="KW-0677">Repeat</keyword>
<dbReference type="EMBL" id="JAPFFK010000017">
    <property type="protein sequence ID" value="KAJ6700197.1"/>
    <property type="molecule type" value="Genomic_DNA"/>
</dbReference>
<name>A0A9Q0Q5B2_SALPP</name>
<evidence type="ECO:0000256" key="8">
    <source>
        <dbReference type="ARBA" id="ARBA00022859"/>
    </source>
</evidence>
<feature type="domain" description="WW" evidence="16">
    <location>
        <begin position="181"/>
        <end position="215"/>
    </location>
</feature>
<comment type="subcellular location">
    <subcellularLocation>
        <location evidence="2">Cytoplasmic granule</location>
    </subcellularLocation>
    <subcellularLocation>
        <location evidence="1">Nucleus speckle</location>
    </subcellularLocation>
</comment>
<evidence type="ECO:0000256" key="1">
    <source>
        <dbReference type="ARBA" id="ARBA00004324"/>
    </source>
</evidence>
<keyword evidence="6" id="KW-0507">mRNA processing</keyword>
<evidence type="ECO:0000256" key="15">
    <source>
        <dbReference type="SAM" id="MobiDB-lite"/>
    </source>
</evidence>
<dbReference type="OrthoDB" id="42462at2759"/>
<dbReference type="CDD" id="cd00201">
    <property type="entry name" value="WW"/>
    <property type="match status" value="2"/>
</dbReference>
<evidence type="ECO:0000256" key="7">
    <source>
        <dbReference type="ARBA" id="ARBA00022737"/>
    </source>
</evidence>
<comment type="subunit">
    <text evidence="14">Interacts with POU3F2/Brn-2, ATXN1, TXNL4A, HTT and AR. Interaction with ATXN1 correlates positively with the length of the polyglutamine tract. Interacts with RNA polymerase II large subunit in a phosphorylation-dependent manner. Forms a ternary complex with ATXN1 mutant and phosphorylated RNA polymerase II. Interacts (via C-terminus) with TXNL4A and CD2BP2. Interacts (via WW domain) with ATN1 and SF3B1, and may interact with additional splice factors. Interacts (via WW domain) with WBP11; Leading to reduce interaction between PQBP1 and TXNL4A. Interacts with CAPRIN1. Interacts with DDX1. Interacts with SFPQ. Interacts with KHSRP.</text>
</comment>
<keyword evidence="10" id="KW-0804">Transcription</keyword>
<protein>
    <recommendedName>
        <fullName evidence="3">Polyglutamine-binding protein 1</fullName>
    </recommendedName>
    <alternativeName>
        <fullName evidence="13">Polyglutamine tract-binding protein 1</fullName>
    </alternativeName>
</protein>
<feature type="compositionally biased region" description="Polar residues" evidence="15">
    <location>
        <begin position="272"/>
        <end position="283"/>
    </location>
</feature>
<evidence type="ECO:0000256" key="3">
    <source>
        <dbReference type="ARBA" id="ARBA00021117"/>
    </source>
</evidence>
<dbReference type="Pfam" id="PF00397">
    <property type="entry name" value="WW"/>
    <property type="match status" value="2"/>
</dbReference>
<evidence type="ECO:0000313" key="18">
    <source>
        <dbReference type="Proteomes" id="UP001151532"/>
    </source>
</evidence>
<reference evidence="17" key="2">
    <citation type="journal article" date="2023" name="Int. J. Mol. Sci.">
        <title>De Novo Assembly and Annotation of 11 Diverse Shrub Willow (Salix) Genomes Reveals Novel Gene Organization in Sex-Linked Regions.</title>
        <authorList>
            <person name="Hyden B."/>
            <person name="Feng K."/>
            <person name="Yates T.B."/>
            <person name="Jawdy S."/>
            <person name="Cereghino C."/>
            <person name="Smart L.B."/>
            <person name="Muchero W."/>
        </authorList>
    </citation>
    <scope>NUCLEOTIDE SEQUENCE</scope>
    <source>
        <tissue evidence="17">Shoot tip</tissue>
    </source>
</reference>
<proteinExistence type="predicted"/>
<comment type="caution">
    <text evidence="17">The sequence shown here is derived from an EMBL/GenBank/DDBJ whole genome shotgun (WGS) entry which is preliminary data.</text>
</comment>
<evidence type="ECO:0000256" key="5">
    <source>
        <dbReference type="ARBA" id="ARBA00022588"/>
    </source>
</evidence>
<keyword evidence="8" id="KW-0391">Immunity</keyword>
<sequence>MMGENTAPQVFYNSSSSLYSNSTDIDTAAQDALLREQEIETQRVIQGQRDAECEGGALSKDNTDLFCERRDPNALKEHLLKMATEHRSEMALKRGKPAGAEEDHVEIGNGYGVPGGGAYYPSSRPGLNSESEQKSATGELPEFLKQKLKARGVLKDDTVKSHPLRTDNKLETGSTQAVRIQKLPPGWVEAKDPASGASYYYHGSTGKTQWERPTDMPSTTWTPSPLPHLEDWVETLDENTGHKYYYNTKTHISQWEHPKSSQLASQHRHISYSGNASTGNQENRSSDPKKCIECSGWGLGLVQTWGYCNHCTRVLNLPQCQYVMSSLNNHQQNLANSKGDLGTNAPKQRSNWKPPVGKGNRRESRKRAHNDDDELDPMDPSSYSDAPRGGWVVGLKGVQPRAADTTATGPLFQQRPYPSPGAVLRKNAEVASQTKKSSSPYTPISKRGDGSDGLGDAD</sequence>
<feature type="region of interest" description="Disordered" evidence="15">
    <location>
        <begin position="256"/>
        <end position="288"/>
    </location>
</feature>
<feature type="region of interest" description="Disordered" evidence="15">
    <location>
        <begin position="116"/>
        <end position="138"/>
    </location>
</feature>
<feature type="region of interest" description="Disordered" evidence="15">
    <location>
        <begin position="333"/>
        <end position="458"/>
    </location>
</feature>
<evidence type="ECO:0000256" key="9">
    <source>
        <dbReference type="ARBA" id="ARBA00023015"/>
    </source>
</evidence>
<evidence type="ECO:0000256" key="11">
    <source>
        <dbReference type="ARBA" id="ARBA00023187"/>
    </source>
</evidence>
<evidence type="ECO:0000256" key="4">
    <source>
        <dbReference type="ARBA" id="ARBA00022553"/>
    </source>
</evidence>
<dbReference type="Gene3D" id="2.20.70.10">
    <property type="match status" value="2"/>
</dbReference>
<feature type="compositionally biased region" description="Polar residues" evidence="15">
    <location>
        <begin position="430"/>
        <end position="442"/>
    </location>
</feature>
<evidence type="ECO:0000313" key="17">
    <source>
        <dbReference type="EMBL" id="KAJ6700197.1"/>
    </source>
</evidence>
<evidence type="ECO:0000256" key="14">
    <source>
        <dbReference type="ARBA" id="ARBA00046362"/>
    </source>
</evidence>
<dbReference type="GO" id="GO:0000380">
    <property type="term" value="P:alternative mRNA splicing, via spliceosome"/>
    <property type="evidence" value="ECO:0007669"/>
    <property type="project" value="TreeGrafter"/>
</dbReference>
<dbReference type="AlphaFoldDB" id="A0A9Q0Q5B2"/>
<keyword evidence="9" id="KW-0805">Transcription regulation</keyword>
<dbReference type="GO" id="GO:0043021">
    <property type="term" value="F:ribonucleoprotein complex binding"/>
    <property type="evidence" value="ECO:0007669"/>
    <property type="project" value="TreeGrafter"/>
</dbReference>
<feature type="domain" description="WW" evidence="16">
    <location>
        <begin position="226"/>
        <end position="260"/>
    </location>
</feature>
<gene>
    <name evidence="17" type="ORF">OIU79_013272</name>
</gene>
<keyword evidence="11" id="KW-0508">mRNA splicing</keyword>
<dbReference type="Proteomes" id="UP001151532">
    <property type="component" value="Chromosome 6"/>
</dbReference>
<evidence type="ECO:0000256" key="13">
    <source>
        <dbReference type="ARBA" id="ARBA00042167"/>
    </source>
</evidence>
<dbReference type="GO" id="GO:0045087">
    <property type="term" value="P:innate immune response"/>
    <property type="evidence" value="ECO:0007669"/>
    <property type="project" value="UniProtKB-KW"/>
</dbReference>
<evidence type="ECO:0000256" key="10">
    <source>
        <dbReference type="ARBA" id="ARBA00023163"/>
    </source>
</evidence>
<dbReference type="Gene3D" id="3.40.30.10">
    <property type="entry name" value="Glutaredoxin"/>
    <property type="match status" value="1"/>
</dbReference>
<feature type="compositionally biased region" description="Polar residues" evidence="15">
    <location>
        <begin position="125"/>
        <end position="136"/>
    </location>
</feature>